<feature type="transmembrane region" description="Helical" evidence="1">
    <location>
        <begin position="89"/>
        <end position="106"/>
    </location>
</feature>
<dbReference type="Pfam" id="PF04235">
    <property type="entry name" value="DUF418"/>
    <property type="match status" value="1"/>
</dbReference>
<feature type="transmembrane region" description="Helical" evidence="1">
    <location>
        <begin position="277"/>
        <end position="299"/>
    </location>
</feature>
<feature type="transmembrane region" description="Helical" evidence="1">
    <location>
        <begin position="348"/>
        <end position="368"/>
    </location>
</feature>
<evidence type="ECO:0000313" key="3">
    <source>
        <dbReference type="EMBL" id="SBV91599.1"/>
    </source>
</evidence>
<feature type="transmembrane region" description="Helical" evidence="1">
    <location>
        <begin position="137"/>
        <end position="159"/>
    </location>
</feature>
<feature type="transmembrane region" description="Helical" evidence="1">
    <location>
        <begin position="211"/>
        <end position="232"/>
    </location>
</feature>
<dbReference type="RefSeq" id="WP_296938283.1">
    <property type="nucleotide sequence ID" value="NZ_LT599032.1"/>
</dbReference>
<keyword evidence="1" id="KW-1133">Transmembrane helix</keyword>
<feature type="transmembrane region" description="Helical" evidence="1">
    <location>
        <begin position="12"/>
        <end position="34"/>
    </location>
</feature>
<name>A0A212IWP1_9BACT</name>
<feature type="transmembrane region" description="Helical" evidence="1">
    <location>
        <begin position="244"/>
        <end position="265"/>
    </location>
</feature>
<dbReference type="AlphaFoldDB" id="A0A212IWP1"/>
<organism evidence="3">
    <name type="scientific">uncultured Dysgonomonas sp</name>
    <dbReference type="NCBI Taxonomy" id="206096"/>
    <lineage>
        <taxon>Bacteria</taxon>
        <taxon>Pseudomonadati</taxon>
        <taxon>Bacteroidota</taxon>
        <taxon>Bacteroidia</taxon>
        <taxon>Bacteroidales</taxon>
        <taxon>Dysgonomonadaceae</taxon>
        <taxon>Dysgonomonas</taxon>
        <taxon>environmental samples</taxon>
    </lineage>
</organism>
<dbReference type="PANTHER" id="PTHR30590:SF2">
    <property type="entry name" value="INNER MEMBRANE PROTEIN"/>
    <property type="match status" value="1"/>
</dbReference>
<dbReference type="InterPro" id="IPR052529">
    <property type="entry name" value="Bact_Transport_Assoc"/>
</dbReference>
<keyword evidence="1" id="KW-0812">Transmembrane</keyword>
<feature type="domain" description="DUF418" evidence="2">
    <location>
        <begin position="224"/>
        <end position="386"/>
    </location>
</feature>
<proteinExistence type="predicted"/>
<sequence>MIKTQQRIDVADALRGFSIMGIFLLHSIEHFNFYSFPEVDSPWLQFTDKSIWDSLFFIFGGKAYGIFALLFGFSFFIQDNNQLQRGNDFRLRFLWRLFLLFIWGNINAMFFTGEILVLYSIVGISLIFVARLKIKTVVIIATILILQPMEWGKLFYALFNPNYIPAEPLANYYWAQAYPVQSNGTFLETVKMNLWDGQLASLAWAWENARFFQTPALFMFGMVMGKAGLLLYNEKNSRFWMRALVVGIICFFPLNGLANMLSGFIENKAILTPLRLIIRSLANMGFMAFLVSLIILVYYHTVKGHSWLDKLRPYGKMTLTNYIMQSVIGSFIFYNWGLGMHNKLGITYSFLLGIVLFILQYFFCCWWMKNHKHGPLEYVWKKLTWIGVKKK</sequence>
<gene>
    <name evidence="3" type="ORF">KL86DYS1_10382</name>
</gene>
<keyword evidence="1" id="KW-0472">Membrane</keyword>
<protein>
    <recommendedName>
        <fullName evidence="2">DUF418 domain-containing protein</fullName>
    </recommendedName>
</protein>
<dbReference type="PANTHER" id="PTHR30590">
    <property type="entry name" value="INNER MEMBRANE PROTEIN"/>
    <property type="match status" value="1"/>
</dbReference>
<evidence type="ECO:0000256" key="1">
    <source>
        <dbReference type="SAM" id="Phobius"/>
    </source>
</evidence>
<dbReference type="EMBL" id="FLUM01000001">
    <property type="protein sequence ID" value="SBV91599.1"/>
    <property type="molecule type" value="Genomic_DNA"/>
</dbReference>
<evidence type="ECO:0000259" key="2">
    <source>
        <dbReference type="Pfam" id="PF04235"/>
    </source>
</evidence>
<reference evidence="3" key="1">
    <citation type="submission" date="2016-04" db="EMBL/GenBank/DDBJ databases">
        <authorList>
            <person name="Evans L.H."/>
            <person name="Alamgir A."/>
            <person name="Owens N."/>
            <person name="Weber N.D."/>
            <person name="Virtaneva K."/>
            <person name="Barbian K."/>
            <person name="Babar A."/>
            <person name="Rosenke K."/>
        </authorList>
    </citation>
    <scope>NUCLEOTIDE SEQUENCE</scope>
    <source>
        <strain evidence="3">86-1</strain>
    </source>
</reference>
<dbReference type="InterPro" id="IPR007349">
    <property type="entry name" value="DUF418"/>
</dbReference>
<feature type="transmembrane region" description="Helical" evidence="1">
    <location>
        <begin position="54"/>
        <end position="77"/>
    </location>
</feature>
<feature type="transmembrane region" description="Helical" evidence="1">
    <location>
        <begin position="112"/>
        <end position="130"/>
    </location>
</feature>
<accession>A0A212IWP1</accession>
<feature type="transmembrane region" description="Helical" evidence="1">
    <location>
        <begin position="319"/>
        <end position="336"/>
    </location>
</feature>